<sequence>ISSPKAAAALRVKVMTELSGSSAVAPPDDCDILVKTVGLVYNRTEHRFRLLLMTEHTDSNSKSHSCDTLVLLHIPRMW</sequence>
<proteinExistence type="predicted"/>
<name>A0A0B6YEP5_9EUPU</name>
<gene>
    <name evidence="1" type="primary">ORF23335</name>
</gene>
<dbReference type="AlphaFoldDB" id="A0A0B6YEP5"/>
<dbReference type="EMBL" id="HACG01007784">
    <property type="protein sequence ID" value="CEK54649.1"/>
    <property type="molecule type" value="Transcribed_RNA"/>
</dbReference>
<accession>A0A0B6YEP5</accession>
<reference evidence="1" key="1">
    <citation type="submission" date="2014-12" db="EMBL/GenBank/DDBJ databases">
        <title>Insight into the proteome of Arion vulgaris.</title>
        <authorList>
            <person name="Aradska J."/>
            <person name="Bulat T."/>
            <person name="Smidak R."/>
            <person name="Sarate P."/>
            <person name="Gangsoo J."/>
            <person name="Sialana F."/>
            <person name="Bilban M."/>
            <person name="Lubec G."/>
        </authorList>
    </citation>
    <scope>NUCLEOTIDE SEQUENCE</scope>
    <source>
        <tissue evidence="1">Skin</tissue>
    </source>
</reference>
<feature type="non-terminal residue" evidence="1">
    <location>
        <position position="1"/>
    </location>
</feature>
<evidence type="ECO:0000313" key="1">
    <source>
        <dbReference type="EMBL" id="CEK54649.1"/>
    </source>
</evidence>
<organism evidence="1">
    <name type="scientific">Arion vulgaris</name>
    <dbReference type="NCBI Taxonomy" id="1028688"/>
    <lineage>
        <taxon>Eukaryota</taxon>
        <taxon>Metazoa</taxon>
        <taxon>Spiralia</taxon>
        <taxon>Lophotrochozoa</taxon>
        <taxon>Mollusca</taxon>
        <taxon>Gastropoda</taxon>
        <taxon>Heterobranchia</taxon>
        <taxon>Euthyneura</taxon>
        <taxon>Panpulmonata</taxon>
        <taxon>Eupulmonata</taxon>
        <taxon>Stylommatophora</taxon>
        <taxon>Helicina</taxon>
        <taxon>Arionoidea</taxon>
        <taxon>Arionidae</taxon>
        <taxon>Arion</taxon>
    </lineage>
</organism>
<feature type="non-terminal residue" evidence="1">
    <location>
        <position position="78"/>
    </location>
</feature>
<protein>
    <submittedName>
        <fullName evidence="1">Uncharacterized protein</fullName>
    </submittedName>
</protein>